<dbReference type="GO" id="GO:0051225">
    <property type="term" value="P:spindle assembly"/>
    <property type="evidence" value="ECO:0007669"/>
    <property type="project" value="InterPro"/>
</dbReference>
<dbReference type="InterPro" id="IPR035935">
    <property type="entry name" value="TFB5-like_sf"/>
</dbReference>
<dbReference type="GO" id="GO:0051011">
    <property type="term" value="F:microtubule minus-end binding"/>
    <property type="evidence" value="ECO:0007669"/>
    <property type="project" value="TreeGrafter"/>
</dbReference>
<gene>
    <name evidence="3" type="ORF">FCALED_LOCUS7276</name>
</gene>
<dbReference type="EMBL" id="CAJVPQ010001900">
    <property type="protein sequence ID" value="CAG8574732.1"/>
    <property type="molecule type" value="Genomic_DNA"/>
</dbReference>
<keyword evidence="4" id="KW-1185">Reference proteome</keyword>
<dbReference type="GO" id="GO:0000439">
    <property type="term" value="C:transcription factor TFIIH core complex"/>
    <property type="evidence" value="ECO:0007669"/>
    <property type="project" value="InterPro"/>
</dbReference>
<feature type="coiled-coil region" evidence="2">
    <location>
        <begin position="290"/>
        <end position="328"/>
    </location>
</feature>
<dbReference type="Proteomes" id="UP000789570">
    <property type="component" value="Unassembled WGS sequence"/>
</dbReference>
<dbReference type="OrthoDB" id="66964at2759"/>
<proteinExistence type="predicted"/>
<evidence type="ECO:0000313" key="4">
    <source>
        <dbReference type="Proteomes" id="UP000789570"/>
    </source>
</evidence>
<dbReference type="PANTHER" id="PTHR16219:SF1">
    <property type="entry name" value="HAUS AUGMIN-LIKE COMPLEX SUBUNIT 4"/>
    <property type="match status" value="1"/>
</dbReference>
<dbReference type="SUPFAM" id="SSF142897">
    <property type="entry name" value="TFB5-like"/>
    <property type="match status" value="1"/>
</dbReference>
<dbReference type="SMART" id="SM01395">
    <property type="entry name" value="Tbf5"/>
    <property type="match status" value="1"/>
</dbReference>
<accession>A0A9N9BSQ3</accession>
<reference evidence="3" key="1">
    <citation type="submission" date="2021-06" db="EMBL/GenBank/DDBJ databases">
        <authorList>
            <person name="Kallberg Y."/>
            <person name="Tangrot J."/>
            <person name="Rosling A."/>
        </authorList>
    </citation>
    <scope>NUCLEOTIDE SEQUENCE</scope>
    <source>
        <strain evidence="3">UK204</strain>
    </source>
</reference>
<evidence type="ECO:0000256" key="2">
    <source>
        <dbReference type="SAM" id="Coils"/>
    </source>
</evidence>
<dbReference type="InterPro" id="IPR029327">
    <property type="entry name" value="HAUS4"/>
</dbReference>
<dbReference type="GO" id="GO:0006289">
    <property type="term" value="P:nucleotide-excision repair"/>
    <property type="evidence" value="ECO:0007669"/>
    <property type="project" value="InterPro"/>
</dbReference>
<dbReference type="Gene3D" id="3.30.70.1220">
    <property type="entry name" value="TFB5-like"/>
    <property type="match status" value="1"/>
</dbReference>
<dbReference type="GO" id="GO:0070652">
    <property type="term" value="C:HAUS complex"/>
    <property type="evidence" value="ECO:0007669"/>
    <property type="project" value="InterPro"/>
</dbReference>
<organism evidence="3 4">
    <name type="scientific">Funneliformis caledonium</name>
    <dbReference type="NCBI Taxonomy" id="1117310"/>
    <lineage>
        <taxon>Eukaryota</taxon>
        <taxon>Fungi</taxon>
        <taxon>Fungi incertae sedis</taxon>
        <taxon>Mucoromycota</taxon>
        <taxon>Glomeromycotina</taxon>
        <taxon>Glomeromycetes</taxon>
        <taxon>Glomerales</taxon>
        <taxon>Glomeraceae</taxon>
        <taxon>Funneliformis</taxon>
    </lineage>
</organism>
<sequence>MSDIINRAVLTANPNLAELYEQLKNLYLAPDGTTKALAKEIDQEEFIKERTEYLENLTLYNALQPSLLQAYLKNTKCKEHEKILETLDKVLCFAESKQYLNFRPIDLSLNNVDVKGIEADDDDAITIGLLGLTEKELFKRVEKELDYLNQFKKIILNSIESKLTDQCEDIAKLYYCLGEDTNSKLLATKAFQLDQVLTRKHEELRMSKISLIENQIRLGERITTYLKVMKEILKNLWELIEEFKYHHEKEKNKAFNDYFAGIVRSIVLKLKVLRLQAIMNVYDKETIESLSVIRKELVKEENEKNILMKNLNNQLMEYQNIGDEFEQIIQMYSDIVKEIETTQDDISRIKPTDPTVKQVINKLNERKQFIIEDLDDTHLFIDAKAVEEVKIEVEKLLEENTYKSDLPPPNEK</sequence>
<comment type="caution">
    <text evidence="3">The sequence shown here is derived from an EMBL/GenBank/DDBJ whole genome shotgun (WGS) entry which is preliminary data.</text>
</comment>
<evidence type="ECO:0000313" key="3">
    <source>
        <dbReference type="EMBL" id="CAG8574732.1"/>
    </source>
</evidence>
<dbReference type="GO" id="GO:0006367">
    <property type="term" value="P:transcription initiation at RNA polymerase II promoter"/>
    <property type="evidence" value="ECO:0007669"/>
    <property type="project" value="InterPro"/>
</dbReference>
<keyword evidence="2" id="KW-0175">Coiled coil</keyword>
<dbReference type="Pfam" id="PF14735">
    <property type="entry name" value="HAUS4"/>
    <property type="match status" value="1"/>
</dbReference>
<name>A0A9N9BSQ3_9GLOM</name>
<dbReference type="PANTHER" id="PTHR16219">
    <property type="entry name" value="AUGMIN SUBUNIT 4 FAMILY MEMBER"/>
    <property type="match status" value="1"/>
</dbReference>
<dbReference type="Pfam" id="PF06331">
    <property type="entry name" value="Tfb5"/>
    <property type="match status" value="1"/>
</dbReference>
<dbReference type="AlphaFoldDB" id="A0A9N9BSQ3"/>
<dbReference type="InterPro" id="IPR009400">
    <property type="entry name" value="TFIIH_TTDA/Tfb5"/>
</dbReference>
<evidence type="ECO:0000256" key="1">
    <source>
        <dbReference type="ARBA" id="ARBA00033339"/>
    </source>
</evidence>
<protein>
    <recommendedName>
        <fullName evidence="1">RNA polymerase II transcription factor B subunit 5</fullName>
    </recommendedName>
</protein>